<dbReference type="PANTHER" id="PTHR33116:SF78">
    <property type="entry name" value="OS12G0587133 PROTEIN"/>
    <property type="match status" value="1"/>
</dbReference>
<accession>A0A445IHP6</accession>
<dbReference type="Pfam" id="PF13966">
    <property type="entry name" value="zf-RVT"/>
    <property type="match status" value="1"/>
</dbReference>
<gene>
    <name evidence="3" type="ORF">D0Y65_025977</name>
</gene>
<reference evidence="3 4" key="1">
    <citation type="submission" date="2018-09" db="EMBL/GenBank/DDBJ databases">
        <title>A high-quality reference genome of wild soybean provides a powerful tool to mine soybean genomes.</title>
        <authorList>
            <person name="Xie M."/>
            <person name="Chung C.Y.L."/>
            <person name="Li M.-W."/>
            <person name="Wong F.-L."/>
            <person name="Chan T.-F."/>
            <person name="Lam H.-M."/>
        </authorList>
    </citation>
    <scope>NUCLEOTIDE SEQUENCE [LARGE SCALE GENOMIC DNA]</scope>
    <source>
        <strain evidence="4">cv. W05</strain>
        <tissue evidence="3">Hypocotyl of etiolated seedlings</tissue>
    </source>
</reference>
<dbReference type="InterPro" id="IPR043502">
    <property type="entry name" value="DNA/RNA_pol_sf"/>
</dbReference>
<dbReference type="GO" id="GO:0003824">
    <property type="term" value="F:catalytic activity"/>
    <property type="evidence" value="ECO:0007669"/>
    <property type="project" value="InterPro"/>
</dbReference>
<dbReference type="InterPro" id="IPR026960">
    <property type="entry name" value="RVT-Znf"/>
</dbReference>
<dbReference type="EMBL" id="QZWG01000010">
    <property type="protein sequence ID" value="RZB85643.1"/>
    <property type="molecule type" value="Genomic_DNA"/>
</dbReference>
<dbReference type="Pfam" id="PF00078">
    <property type="entry name" value="RVT_1"/>
    <property type="match status" value="1"/>
</dbReference>
<evidence type="ECO:0000313" key="4">
    <source>
        <dbReference type="Proteomes" id="UP000289340"/>
    </source>
</evidence>
<dbReference type="SUPFAM" id="SSF56672">
    <property type="entry name" value="DNA/RNA polymerases"/>
    <property type="match status" value="1"/>
</dbReference>
<dbReference type="InterPro" id="IPR036691">
    <property type="entry name" value="Endo/exonu/phosph_ase_sf"/>
</dbReference>
<protein>
    <submittedName>
        <fullName evidence="3">Transposon TX1 149 kDa protein</fullName>
    </submittedName>
</protein>
<dbReference type="Proteomes" id="UP000289340">
    <property type="component" value="Chromosome 10"/>
</dbReference>
<dbReference type="Gene3D" id="3.60.10.10">
    <property type="entry name" value="Endonuclease/exonuclease/phosphatase"/>
    <property type="match status" value="1"/>
</dbReference>
<dbReference type="PROSITE" id="PS50878">
    <property type="entry name" value="RT_POL"/>
    <property type="match status" value="1"/>
</dbReference>
<keyword evidence="4" id="KW-1185">Reference proteome</keyword>
<dbReference type="CDD" id="cd01650">
    <property type="entry name" value="RT_nLTR_like"/>
    <property type="match status" value="1"/>
</dbReference>
<evidence type="ECO:0000313" key="3">
    <source>
        <dbReference type="EMBL" id="RZB85643.1"/>
    </source>
</evidence>
<evidence type="ECO:0000256" key="1">
    <source>
        <dbReference type="SAM" id="MobiDB-lite"/>
    </source>
</evidence>
<comment type="caution">
    <text evidence="3">The sequence shown here is derived from an EMBL/GenBank/DDBJ whole genome shotgun (WGS) entry which is preliminary data.</text>
</comment>
<evidence type="ECO:0000259" key="2">
    <source>
        <dbReference type="PROSITE" id="PS50878"/>
    </source>
</evidence>
<dbReference type="InterPro" id="IPR000477">
    <property type="entry name" value="RT_dom"/>
</dbReference>
<dbReference type="InterPro" id="IPR005135">
    <property type="entry name" value="Endo/exonuclease/phosphatase"/>
</dbReference>
<proteinExistence type="predicted"/>
<dbReference type="Pfam" id="PF03372">
    <property type="entry name" value="Exo_endo_phos"/>
    <property type="match status" value="1"/>
</dbReference>
<dbReference type="PANTHER" id="PTHR33116">
    <property type="entry name" value="REVERSE TRANSCRIPTASE ZINC-BINDING DOMAIN-CONTAINING PROTEIN-RELATED-RELATED"/>
    <property type="match status" value="1"/>
</dbReference>
<feature type="compositionally biased region" description="Polar residues" evidence="1">
    <location>
        <begin position="1313"/>
        <end position="1328"/>
    </location>
</feature>
<dbReference type="SUPFAM" id="SSF56219">
    <property type="entry name" value="DNase I-like"/>
    <property type="match status" value="1"/>
</dbReference>
<organism evidence="3 4">
    <name type="scientific">Glycine soja</name>
    <name type="common">Wild soybean</name>
    <dbReference type="NCBI Taxonomy" id="3848"/>
    <lineage>
        <taxon>Eukaryota</taxon>
        <taxon>Viridiplantae</taxon>
        <taxon>Streptophyta</taxon>
        <taxon>Embryophyta</taxon>
        <taxon>Tracheophyta</taxon>
        <taxon>Spermatophyta</taxon>
        <taxon>Magnoliopsida</taxon>
        <taxon>eudicotyledons</taxon>
        <taxon>Gunneridae</taxon>
        <taxon>Pentapetalae</taxon>
        <taxon>rosids</taxon>
        <taxon>fabids</taxon>
        <taxon>Fabales</taxon>
        <taxon>Fabaceae</taxon>
        <taxon>Papilionoideae</taxon>
        <taxon>50 kb inversion clade</taxon>
        <taxon>NPAAA clade</taxon>
        <taxon>indigoferoid/millettioid clade</taxon>
        <taxon>Phaseoleae</taxon>
        <taxon>Glycine</taxon>
        <taxon>Glycine subgen. Soja</taxon>
    </lineage>
</organism>
<sequence>MIKKETVDFICLQETKKDAVDSPMCQALWGNVDVRWEILPAINSAGGILCLWSEKSFRLQRKILGIGFIILVGEWIQEAQMITLVSIYSPCDIHNKRILWDSIKQLRQSMEGGLWCLMGDFNSIRSPHERFSDVQSLHEDSCTREFNQWIDDLEVLEVPWLGRKFTWYRPNGTSKSRLDRFLVSHDWMVRWPSSSQCTLARNFSDHCPIVLRSKEIDWGPKPFRILDCWLRDKSFKEAVHHSWNAIQQPGWGGFILKQKFKNLKHSLKAWNKHLFGDTLSKINKIEADLNKLEEDISQRILSPHEQQHRKQLQEDLWAAAQAHESLLRQKSRSRWIKEGDCNSRFFHMVINANRSSSSLKGVMVDGVWTTEPPVVKEEVRSFFLHRFMEPDIHRPTLDGTPFQCISHQQNIELVKPFLEEEVREAIWDCGSDKSPGPDGINFNFIKSFWQLLKPDILRFLDEFHANGIFPRGGNASFLALIPKKVDPQVLNDYRPISLIGCMYKIVAKILAKRMKTVLPTIINEAQSAFIEGRHLLHSVLIANEVIDEAKRSHKPCLIFKVDYEKAYDSVSWNFLLYMLKRTGFSPKWISWMEGCLKSASISVLVNGSPTKEFKPQRGLRQGDPLAPFLFNIVAEALNGLMRTALAANLYKGFNIASSEISISLLQYADDTIFFGEASMENVKVLKAILRTFEVVSGLKINFAKSSFGAFGRDDQWRQMAATYLNCSQLALPFVYLGIPIGANPRQAHVWEPIIQKFERRLATWKKRYISYGGRVTLIQSVLTALPIYYFSFFRVPRMVADKLIRIQRSFLWGGGHDNNKIAWISWKTVCLPKDRGGLGIKDIHTFNVALLGKWMWNLMYQQGALWVALLEAKYGGWRGLVGEGNSSCQSIWWRDLIKVMHLPCNGKTLYQQIKWKVEAGDKVRFWEDRWISHDQSLAEKYPRLYVNSNHQYQLVGSMGQHSSLGWNWNFTWRRQLFDREIESAISFLDEVEGISINPQGSDTWVWTAEASGIFSTRSAYSSIWEEVAVDNLHVCFKDLWKIKIPSKFLMFAWRLLWDRLPTKVNLRARQVQILDLTCPFCRRGEETASHIFIHCSKTQPIWWETMNWVNMQGPLPWRITDHFMQFSSLKEAGIRSRRWQWWWMAVTWSIWQLRNSIVFSNATFDGNKLVEDASFLIMSMGCGMVPMIFPGIQQYMPPMGMGIGMGMGMGMEMGMGMGMSRSVMPFPNMLASSTLPAATAAAHLGPRFPMPPFHMPHVATPDSSRMQGANHPDNNMLNSLGTLDPDESRIPNFTDPYQQYLSLQQAQLQLMQTMNQPNVSKPSTSRGQENPEKHQSGKVSL</sequence>
<feature type="domain" description="Reverse transcriptase" evidence="2">
    <location>
        <begin position="462"/>
        <end position="740"/>
    </location>
</feature>
<name>A0A445IHP6_GLYSO</name>
<feature type="region of interest" description="Disordered" evidence="1">
    <location>
        <begin position="1313"/>
        <end position="1341"/>
    </location>
</feature>